<organism evidence="5 6">
    <name type="scientific">Prototheca wickerhamii</name>
    <dbReference type="NCBI Taxonomy" id="3111"/>
    <lineage>
        <taxon>Eukaryota</taxon>
        <taxon>Viridiplantae</taxon>
        <taxon>Chlorophyta</taxon>
        <taxon>core chlorophytes</taxon>
        <taxon>Trebouxiophyceae</taxon>
        <taxon>Chlorellales</taxon>
        <taxon>Chlorellaceae</taxon>
        <taxon>Prototheca</taxon>
    </lineage>
</organism>
<evidence type="ECO:0000256" key="2">
    <source>
        <dbReference type="ARBA" id="ARBA00022801"/>
    </source>
</evidence>
<gene>
    <name evidence="5" type="ORF">QBZ16_001693</name>
</gene>
<feature type="region of interest" description="Disordered" evidence="4">
    <location>
        <begin position="1"/>
        <end position="23"/>
    </location>
</feature>
<comment type="caution">
    <text evidence="5">The sequence shown here is derived from an EMBL/GenBank/DDBJ whole genome shotgun (WGS) entry which is preliminary data.</text>
</comment>
<dbReference type="GO" id="GO:0004045">
    <property type="term" value="F:peptidyl-tRNA hydrolase activity"/>
    <property type="evidence" value="ECO:0007669"/>
    <property type="project" value="UniProtKB-EC"/>
</dbReference>
<dbReference type="InterPro" id="IPR042237">
    <property type="entry name" value="PTRHD1"/>
</dbReference>
<dbReference type="SUPFAM" id="SSF102462">
    <property type="entry name" value="Peptidyl-tRNA hydrolase II"/>
    <property type="match status" value="1"/>
</dbReference>
<dbReference type="PANTHER" id="PTHR46194">
    <property type="entry name" value="PEPTIDYL-TRNA HYDROLASE PTRHD1-RELATED"/>
    <property type="match status" value="1"/>
</dbReference>
<proteinExistence type="predicted"/>
<accession>A0AAD9MIT1</accession>
<name>A0AAD9MIT1_PROWI</name>
<dbReference type="Proteomes" id="UP001255856">
    <property type="component" value="Unassembled WGS sequence"/>
</dbReference>
<evidence type="ECO:0000256" key="1">
    <source>
        <dbReference type="ARBA" id="ARBA00013260"/>
    </source>
</evidence>
<evidence type="ECO:0000313" key="6">
    <source>
        <dbReference type="Proteomes" id="UP001255856"/>
    </source>
</evidence>
<sequence>MPPHRHRAATRMSSSMSSGADRPDPLIQYVVLREDLWNQLGWPLGSVVAQGCHAAVAAVWEARDDAETQAYCSPEAIDGMHKVGDGAMGIGGGD</sequence>
<evidence type="ECO:0000256" key="3">
    <source>
        <dbReference type="ARBA" id="ARBA00048707"/>
    </source>
</evidence>
<dbReference type="InterPro" id="IPR023476">
    <property type="entry name" value="Pep_tRNA_hydro_II_dom_sf"/>
</dbReference>
<dbReference type="Pfam" id="PF01981">
    <property type="entry name" value="PTH2"/>
    <property type="match status" value="1"/>
</dbReference>
<keyword evidence="2" id="KW-0378">Hydrolase</keyword>
<evidence type="ECO:0000256" key="4">
    <source>
        <dbReference type="SAM" id="MobiDB-lite"/>
    </source>
</evidence>
<dbReference type="Gene3D" id="3.40.1490.10">
    <property type="entry name" value="Bit1"/>
    <property type="match status" value="1"/>
</dbReference>
<dbReference type="InterPro" id="IPR002833">
    <property type="entry name" value="PTH2"/>
</dbReference>
<reference evidence="5" key="1">
    <citation type="submission" date="2021-01" db="EMBL/GenBank/DDBJ databases">
        <authorList>
            <person name="Eckstrom K.M.E."/>
        </authorList>
    </citation>
    <scope>NUCLEOTIDE SEQUENCE</scope>
    <source>
        <strain evidence="5">UVCC 0001</strain>
    </source>
</reference>
<evidence type="ECO:0000313" key="5">
    <source>
        <dbReference type="EMBL" id="KAK2075585.1"/>
    </source>
</evidence>
<dbReference type="PANTHER" id="PTHR46194:SF1">
    <property type="entry name" value="PEPTIDYL-TRNA HYDROLASE PTRHD1-RELATED"/>
    <property type="match status" value="1"/>
</dbReference>
<dbReference type="AlphaFoldDB" id="A0AAD9MIT1"/>
<comment type="catalytic activity">
    <reaction evidence="3">
        <text>an N-acyl-L-alpha-aminoacyl-tRNA + H2O = an N-acyl-L-amino acid + a tRNA + H(+)</text>
        <dbReference type="Rhea" id="RHEA:54448"/>
        <dbReference type="Rhea" id="RHEA-COMP:10123"/>
        <dbReference type="Rhea" id="RHEA-COMP:13883"/>
        <dbReference type="ChEBI" id="CHEBI:15377"/>
        <dbReference type="ChEBI" id="CHEBI:15378"/>
        <dbReference type="ChEBI" id="CHEBI:59874"/>
        <dbReference type="ChEBI" id="CHEBI:78442"/>
        <dbReference type="ChEBI" id="CHEBI:138191"/>
        <dbReference type="EC" id="3.1.1.29"/>
    </reaction>
</comment>
<dbReference type="EMBL" id="JASFZW010000014">
    <property type="protein sequence ID" value="KAK2075585.1"/>
    <property type="molecule type" value="Genomic_DNA"/>
</dbReference>
<protein>
    <recommendedName>
        <fullName evidence="1">peptidyl-tRNA hydrolase</fullName>
        <ecNumber evidence="1">3.1.1.29</ecNumber>
    </recommendedName>
</protein>
<dbReference type="EC" id="3.1.1.29" evidence="1"/>
<keyword evidence="6" id="KW-1185">Reference proteome</keyword>